<name>A0A0A7BZF3_PLUXY</name>
<feature type="compositionally biased region" description="Acidic residues" evidence="4">
    <location>
        <begin position="170"/>
        <end position="183"/>
    </location>
</feature>
<evidence type="ECO:0000256" key="3">
    <source>
        <dbReference type="RuleBase" id="RU003616"/>
    </source>
</evidence>
<dbReference type="GO" id="GO:0042026">
    <property type="term" value="P:protein refolding"/>
    <property type="evidence" value="ECO:0007669"/>
    <property type="project" value="TreeGrafter"/>
</dbReference>
<dbReference type="PANTHER" id="PTHR45640">
    <property type="entry name" value="HEAT SHOCK PROTEIN HSP-12.2-RELATED"/>
    <property type="match status" value="1"/>
</dbReference>
<evidence type="ECO:0000256" key="1">
    <source>
        <dbReference type="ARBA" id="ARBA00023016"/>
    </source>
</evidence>
<keyword evidence="1 6" id="KW-0346">Stress response</keyword>
<feature type="domain" description="SHSP" evidence="5">
    <location>
        <begin position="51"/>
        <end position="160"/>
    </location>
</feature>
<dbReference type="GO" id="GO:0009408">
    <property type="term" value="P:response to heat"/>
    <property type="evidence" value="ECO:0007669"/>
    <property type="project" value="TreeGrafter"/>
</dbReference>
<evidence type="ECO:0000256" key="4">
    <source>
        <dbReference type="SAM" id="MobiDB-lite"/>
    </source>
</evidence>
<dbReference type="PANTHER" id="PTHR45640:SF13">
    <property type="entry name" value="HEAT SHOCK PROTEIN 22-RELATED"/>
    <property type="match status" value="1"/>
</dbReference>
<dbReference type="SUPFAM" id="SSF49764">
    <property type="entry name" value="HSP20-like chaperones"/>
    <property type="match status" value="1"/>
</dbReference>
<evidence type="ECO:0000313" key="6">
    <source>
        <dbReference type="EMBL" id="AHW45923.1"/>
    </source>
</evidence>
<dbReference type="PRINTS" id="PR00299">
    <property type="entry name" value="ACRYSTALLIN"/>
</dbReference>
<accession>A0A0A7BZF3</accession>
<dbReference type="GO" id="GO:0005634">
    <property type="term" value="C:nucleus"/>
    <property type="evidence" value="ECO:0007669"/>
    <property type="project" value="TreeGrafter"/>
</dbReference>
<dbReference type="InterPro" id="IPR008978">
    <property type="entry name" value="HSP20-like_chaperone"/>
</dbReference>
<dbReference type="Pfam" id="PF00011">
    <property type="entry name" value="HSP20"/>
    <property type="match status" value="1"/>
</dbReference>
<dbReference type="InterPro" id="IPR002068">
    <property type="entry name" value="A-crystallin/Hsp20_dom"/>
</dbReference>
<dbReference type="CDD" id="cd06526">
    <property type="entry name" value="metazoan_ACD"/>
    <property type="match status" value="1"/>
</dbReference>
<organism evidence="6">
    <name type="scientific">Plutella xylostella</name>
    <name type="common">Diamondback moth</name>
    <name type="synonym">Plutella maculipennis</name>
    <dbReference type="NCBI Taxonomy" id="51655"/>
    <lineage>
        <taxon>Eukaryota</taxon>
        <taxon>Metazoa</taxon>
        <taxon>Ecdysozoa</taxon>
        <taxon>Arthropoda</taxon>
        <taxon>Hexapoda</taxon>
        <taxon>Insecta</taxon>
        <taxon>Pterygota</taxon>
        <taxon>Neoptera</taxon>
        <taxon>Endopterygota</taxon>
        <taxon>Lepidoptera</taxon>
        <taxon>Glossata</taxon>
        <taxon>Ditrysia</taxon>
        <taxon>Yponomeutoidea</taxon>
        <taxon>Plutellidae</taxon>
        <taxon>Plutella</taxon>
    </lineage>
</organism>
<dbReference type="GO" id="GO:0051082">
    <property type="term" value="F:unfolded protein binding"/>
    <property type="evidence" value="ECO:0007669"/>
    <property type="project" value="TreeGrafter"/>
</dbReference>
<proteinExistence type="evidence at transcript level"/>
<evidence type="ECO:0000256" key="2">
    <source>
        <dbReference type="PROSITE-ProRule" id="PRU00285"/>
    </source>
</evidence>
<dbReference type="EMBL" id="KJ461921">
    <property type="protein sequence ID" value="AHW45923.1"/>
    <property type="molecule type" value="mRNA"/>
</dbReference>
<reference evidence="6" key="1">
    <citation type="journal article" date="2015" name="Cell Stress Chaperones">
        <title>Identification of multiple small heat-shock protein genes in Plutella xylostella (L.) and their expression profiles in response to abiotic stresses.</title>
        <authorList>
            <person name="Chen X."/>
            <person name="Zhang Y."/>
        </authorList>
    </citation>
    <scope>NUCLEOTIDE SEQUENCE</scope>
</reference>
<protein>
    <submittedName>
        <fullName evidence="6">Small heat shock protein</fullName>
    </submittedName>
</protein>
<feature type="region of interest" description="Disordered" evidence="4">
    <location>
        <begin position="144"/>
        <end position="195"/>
    </location>
</feature>
<dbReference type="Gene3D" id="2.60.40.790">
    <property type="match status" value="1"/>
</dbReference>
<dbReference type="AlphaFoldDB" id="A0A0A7BZF3"/>
<dbReference type="PROSITE" id="PS01031">
    <property type="entry name" value="SHSP"/>
    <property type="match status" value="1"/>
</dbReference>
<evidence type="ECO:0000259" key="5">
    <source>
        <dbReference type="PROSITE" id="PS01031"/>
    </source>
</evidence>
<sequence length="195" mass="22112">MALLPYLLDYEIRPRRTRDFFGLGGFDLEDLLLDRPQLRPRRRLGHPALRSLTSLALPDVGSTIKADKDKFQVNLDVQHFAPEEITVKTVDGCVVVEGKHEEKEDDHGYVSRSFKRRYTLPEDCNPEAVESRLSTDGVLTILAPKASTGKGERAVPITHTGPVRRKQVEDQEVEDQANGDAEEDVKTPQQKRRKR</sequence>
<dbReference type="InterPro" id="IPR001436">
    <property type="entry name" value="Alpha-crystallin/sHSP_animal"/>
</dbReference>
<dbReference type="GO" id="GO:0005737">
    <property type="term" value="C:cytoplasm"/>
    <property type="evidence" value="ECO:0007669"/>
    <property type="project" value="TreeGrafter"/>
</dbReference>
<comment type="similarity">
    <text evidence="2 3">Belongs to the small heat shock protein (HSP20) family.</text>
</comment>